<comment type="caution">
    <text evidence="1">The sequence shown here is derived from an EMBL/GenBank/DDBJ whole genome shotgun (WGS) entry which is preliminary data.</text>
</comment>
<dbReference type="AlphaFoldDB" id="C6L9L1"/>
<proteinExistence type="predicted"/>
<evidence type="ECO:0000313" key="2">
    <source>
        <dbReference type="Proteomes" id="UP000005561"/>
    </source>
</evidence>
<gene>
    <name evidence="1" type="ORF">BRYFOR_05300</name>
</gene>
<dbReference type="Proteomes" id="UP000005561">
    <property type="component" value="Unassembled WGS sequence"/>
</dbReference>
<reference evidence="1" key="1">
    <citation type="submission" date="2009-07" db="EMBL/GenBank/DDBJ databases">
        <authorList>
            <person name="Weinstock G."/>
            <person name="Sodergren E."/>
            <person name="Clifton S."/>
            <person name="Fulton L."/>
            <person name="Fulton B."/>
            <person name="Courtney L."/>
            <person name="Fronick C."/>
            <person name="Harrison M."/>
            <person name="Strong C."/>
            <person name="Farmer C."/>
            <person name="Delahaunty K."/>
            <person name="Markovic C."/>
            <person name="Hall O."/>
            <person name="Minx P."/>
            <person name="Tomlinson C."/>
            <person name="Mitreva M."/>
            <person name="Nelson J."/>
            <person name="Hou S."/>
            <person name="Wollam A."/>
            <person name="Pepin K.H."/>
            <person name="Johnson M."/>
            <person name="Bhonagiri V."/>
            <person name="Nash W.E."/>
            <person name="Warren W."/>
            <person name="Chinwalla A."/>
            <person name="Mardis E.R."/>
            <person name="Wilson R.K."/>
        </authorList>
    </citation>
    <scope>NUCLEOTIDE SEQUENCE [LARGE SCALE GENOMIC DNA]</scope>
    <source>
        <strain evidence="1">DSM 14469</strain>
    </source>
</reference>
<name>C6L9L1_9FIRM</name>
<sequence>MSGVNSNSFLFPSGRETMIKRDFRLREIRASVSCICHKADEKDISKK</sequence>
<organism evidence="1 2">
    <name type="scientific">Marvinbryantia formatexigens DSM 14469</name>
    <dbReference type="NCBI Taxonomy" id="478749"/>
    <lineage>
        <taxon>Bacteria</taxon>
        <taxon>Bacillati</taxon>
        <taxon>Bacillota</taxon>
        <taxon>Clostridia</taxon>
        <taxon>Lachnospirales</taxon>
        <taxon>Lachnospiraceae</taxon>
        <taxon>Marvinbryantia</taxon>
    </lineage>
</organism>
<evidence type="ECO:0000313" key="1">
    <source>
        <dbReference type="EMBL" id="EET62949.1"/>
    </source>
</evidence>
<keyword evidence="2" id="KW-1185">Reference proteome</keyword>
<dbReference type="EMBL" id="ACCL02000001">
    <property type="protein sequence ID" value="EET62949.1"/>
    <property type="molecule type" value="Genomic_DNA"/>
</dbReference>
<accession>C6L9L1</accession>
<protein>
    <submittedName>
        <fullName evidence="1">Uncharacterized protein</fullName>
    </submittedName>
</protein>